<dbReference type="EMBL" id="JAUYZG010000012">
    <property type="protein sequence ID" value="KAK2892465.1"/>
    <property type="molecule type" value="Genomic_DNA"/>
</dbReference>
<evidence type="ECO:0000313" key="3">
    <source>
        <dbReference type="Proteomes" id="UP001187343"/>
    </source>
</evidence>
<dbReference type="Proteomes" id="UP001187343">
    <property type="component" value="Unassembled WGS sequence"/>
</dbReference>
<feature type="compositionally biased region" description="Polar residues" evidence="1">
    <location>
        <begin position="127"/>
        <end position="138"/>
    </location>
</feature>
<feature type="region of interest" description="Disordered" evidence="1">
    <location>
        <begin position="122"/>
        <end position="144"/>
    </location>
</feature>
<dbReference type="AlphaFoldDB" id="A0AA88PRG8"/>
<protein>
    <submittedName>
        <fullName evidence="2">Uncharacterized protein</fullName>
    </submittedName>
</protein>
<proteinExistence type="predicted"/>
<accession>A0AA88PRG8</accession>
<sequence length="144" mass="16236">MEAVYRLEGHIPLKIEACDFFNPQAIHHLLQETPMLLPFRDNCHGLGLRHVIQPVTTDLTDTLCTLLAECKGLGGYNHSWMAFQYELALEELFYGKPYSQQSASHQSEAPALVKIHHQLISDPVQKMQPNTSSRSTPSKLAPKK</sequence>
<evidence type="ECO:0000313" key="2">
    <source>
        <dbReference type="EMBL" id="KAK2892465.1"/>
    </source>
</evidence>
<keyword evidence="3" id="KW-1185">Reference proteome</keyword>
<reference evidence="2" key="1">
    <citation type="submission" date="2023-08" db="EMBL/GenBank/DDBJ databases">
        <title>Chromosome-level Genome Assembly of mud carp (Cirrhinus molitorella).</title>
        <authorList>
            <person name="Liu H."/>
        </authorList>
    </citation>
    <scope>NUCLEOTIDE SEQUENCE</scope>
    <source>
        <strain evidence="2">Prfri</strain>
        <tissue evidence="2">Muscle</tissue>
    </source>
</reference>
<organism evidence="2 3">
    <name type="scientific">Cirrhinus molitorella</name>
    <name type="common">mud carp</name>
    <dbReference type="NCBI Taxonomy" id="172907"/>
    <lineage>
        <taxon>Eukaryota</taxon>
        <taxon>Metazoa</taxon>
        <taxon>Chordata</taxon>
        <taxon>Craniata</taxon>
        <taxon>Vertebrata</taxon>
        <taxon>Euteleostomi</taxon>
        <taxon>Actinopterygii</taxon>
        <taxon>Neopterygii</taxon>
        <taxon>Teleostei</taxon>
        <taxon>Ostariophysi</taxon>
        <taxon>Cypriniformes</taxon>
        <taxon>Cyprinidae</taxon>
        <taxon>Labeoninae</taxon>
        <taxon>Labeonini</taxon>
        <taxon>Cirrhinus</taxon>
    </lineage>
</organism>
<comment type="caution">
    <text evidence="2">The sequence shown here is derived from an EMBL/GenBank/DDBJ whole genome shotgun (WGS) entry which is preliminary data.</text>
</comment>
<evidence type="ECO:0000256" key="1">
    <source>
        <dbReference type="SAM" id="MobiDB-lite"/>
    </source>
</evidence>
<name>A0AA88PRG8_9TELE</name>
<gene>
    <name evidence="2" type="ORF">Q8A67_012453</name>
</gene>